<dbReference type="AlphaFoldDB" id="A0AAF1JZM6"/>
<dbReference type="Gene3D" id="3.40.50.300">
    <property type="entry name" value="P-loop containing nucleotide triphosphate hydrolases"/>
    <property type="match status" value="1"/>
</dbReference>
<evidence type="ECO:0000256" key="4">
    <source>
        <dbReference type="ARBA" id="ARBA00022475"/>
    </source>
</evidence>
<dbReference type="Proteomes" id="UP001196068">
    <property type="component" value="Unassembled WGS sequence"/>
</dbReference>
<accession>A0AAF1JZM6</accession>
<dbReference type="SUPFAM" id="SSF52540">
    <property type="entry name" value="P-loop containing nucleoside triphosphate hydrolases"/>
    <property type="match status" value="1"/>
</dbReference>
<keyword evidence="10" id="KW-1185">Reference proteome</keyword>
<dbReference type="RefSeq" id="WP_211873377.1">
    <property type="nucleotide sequence ID" value="NZ_JAAEDH010000004.1"/>
</dbReference>
<dbReference type="CDD" id="cd03257">
    <property type="entry name" value="ABC_NikE_OppD_transporters"/>
    <property type="match status" value="1"/>
</dbReference>
<proteinExistence type="inferred from homology"/>
<comment type="subcellular location">
    <subcellularLocation>
        <location evidence="1">Cell inner membrane</location>
        <topology evidence="1">Peripheral membrane protein</topology>
    </subcellularLocation>
</comment>
<dbReference type="InterPro" id="IPR050388">
    <property type="entry name" value="ABC_Ni/Peptide_Import"/>
</dbReference>
<evidence type="ECO:0000256" key="5">
    <source>
        <dbReference type="ARBA" id="ARBA00022741"/>
    </source>
</evidence>
<reference evidence="9" key="2">
    <citation type="journal article" date="2021" name="Syst. Appl. Microbiol.">
        <title>Roseomonas hellenica sp. nov., isolated from roots of wild-growing Alkanna tinctoria.</title>
        <authorList>
            <person name="Rat A."/>
            <person name="Naranjo H.D."/>
            <person name="Lebbe L."/>
            <person name="Cnockaert M."/>
            <person name="Krigas N."/>
            <person name="Grigoriadou K."/>
            <person name="Maloupa E."/>
            <person name="Willems A."/>
        </authorList>
    </citation>
    <scope>NUCLEOTIDE SEQUENCE</scope>
    <source>
        <strain evidence="9">LMG 28251</strain>
    </source>
</reference>
<evidence type="ECO:0000256" key="1">
    <source>
        <dbReference type="ARBA" id="ARBA00004417"/>
    </source>
</evidence>
<protein>
    <submittedName>
        <fullName evidence="9">ABC transporter ATP-binding protein</fullName>
    </submittedName>
</protein>
<evidence type="ECO:0000259" key="8">
    <source>
        <dbReference type="PROSITE" id="PS50893"/>
    </source>
</evidence>
<dbReference type="GO" id="GO:0005886">
    <property type="term" value="C:plasma membrane"/>
    <property type="evidence" value="ECO:0007669"/>
    <property type="project" value="UniProtKB-SubCell"/>
</dbReference>
<name>A0AAF1JZM6_9PROT</name>
<evidence type="ECO:0000256" key="6">
    <source>
        <dbReference type="ARBA" id="ARBA00022840"/>
    </source>
</evidence>
<comment type="similarity">
    <text evidence="2">Belongs to the ABC transporter superfamily.</text>
</comment>
<reference evidence="9" key="1">
    <citation type="submission" date="2020-01" db="EMBL/GenBank/DDBJ databases">
        <authorList>
            <person name="Rat A."/>
        </authorList>
    </citation>
    <scope>NUCLEOTIDE SEQUENCE</scope>
    <source>
        <strain evidence="9">LMG 28251</strain>
    </source>
</reference>
<keyword evidence="5" id="KW-0547">Nucleotide-binding</keyword>
<dbReference type="Pfam" id="PF08352">
    <property type="entry name" value="oligo_HPY"/>
    <property type="match status" value="1"/>
</dbReference>
<gene>
    <name evidence="9" type="ORF">GXW79_05655</name>
</gene>
<dbReference type="InterPro" id="IPR003593">
    <property type="entry name" value="AAA+_ATPase"/>
</dbReference>
<comment type="caution">
    <text evidence="9">The sequence shown here is derived from an EMBL/GenBank/DDBJ whole genome shotgun (WGS) entry which is preliminary data.</text>
</comment>
<evidence type="ECO:0000313" key="10">
    <source>
        <dbReference type="Proteomes" id="UP001196068"/>
    </source>
</evidence>
<dbReference type="FunFam" id="3.40.50.300:FF:000016">
    <property type="entry name" value="Oligopeptide ABC transporter ATP-binding component"/>
    <property type="match status" value="1"/>
</dbReference>
<dbReference type="InterPro" id="IPR027417">
    <property type="entry name" value="P-loop_NTPase"/>
</dbReference>
<dbReference type="Pfam" id="PF00005">
    <property type="entry name" value="ABC_tran"/>
    <property type="match status" value="1"/>
</dbReference>
<dbReference type="PANTHER" id="PTHR43297:SF2">
    <property type="entry name" value="DIPEPTIDE TRANSPORT ATP-BINDING PROTEIN DPPD"/>
    <property type="match status" value="1"/>
</dbReference>
<evidence type="ECO:0000256" key="7">
    <source>
        <dbReference type="ARBA" id="ARBA00023136"/>
    </source>
</evidence>
<keyword evidence="6 9" id="KW-0067">ATP-binding</keyword>
<feature type="domain" description="ABC transporter" evidence="8">
    <location>
        <begin position="7"/>
        <end position="255"/>
    </location>
</feature>
<sequence>MTDDPLLRIDGLHVAFGERSRWHDAVRGVDLRIHRGEVVGLVGESGSGKSLTALAVMGLLPRGAKVSSGRVVFDGIDLTAPGKVERLRGARIGMIFQDPLSALNPAIPVGRQITDSLRTHQRLGAADARDRAEALFDLVGIARPRERLRAYAHELSGGMRQRVMTALAVANDPELLIADEPTTALDVTVQAQVMAMLDRVRRELGIAILFISHNLELVAEVCDRVSVMYAGRVVEEAAVETLFGRPRHPYTRQLLRCTPRLDGETGPMPTIPGLPPRLGAVPPGCPFAPRCDAAFDRCTAETPGIWREGPHMAVCWEALR</sequence>
<dbReference type="NCBIfam" id="TIGR01727">
    <property type="entry name" value="oligo_HPY"/>
    <property type="match status" value="1"/>
</dbReference>
<dbReference type="SMART" id="SM00382">
    <property type="entry name" value="AAA"/>
    <property type="match status" value="1"/>
</dbReference>
<keyword evidence="3" id="KW-0813">Transport</keyword>
<dbReference type="GO" id="GO:0016887">
    <property type="term" value="F:ATP hydrolysis activity"/>
    <property type="evidence" value="ECO:0007669"/>
    <property type="project" value="InterPro"/>
</dbReference>
<dbReference type="InterPro" id="IPR013563">
    <property type="entry name" value="Oligopep_ABC_C"/>
</dbReference>
<keyword evidence="7" id="KW-0472">Membrane</keyword>
<organism evidence="9 10">
    <name type="scientific">Plastoroseomonas arctica</name>
    <dbReference type="NCBI Taxonomy" id="1509237"/>
    <lineage>
        <taxon>Bacteria</taxon>
        <taxon>Pseudomonadati</taxon>
        <taxon>Pseudomonadota</taxon>
        <taxon>Alphaproteobacteria</taxon>
        <taxon>Acetobacterales</taxon>
        <taxon>Acetobacteraceae</taxon>
        <taxon>Plastoroseomonas</taxon>
    </lineage>
</organism>
<dbReference type="InterPro" id="IPR003439">
    <property type="entry name" value="ABC_transporter-like_ATP-bd"/>
</dbReference>
<dbReference type="GO" id="GO:0005524">
    <property type="term" value="F:ATP binding"/>
    <property type="evidence" value="ECO:0007669"/>
    <property type="project" value="UniProtKB-KW"/>
</dbReference>
<evidence type="ECO:0000256" key="3">
    <source>
        <dbReference type="ARBA" id="ARBA00022448"/>
    </source>
</evidence>
<evidence type="ECO:0000313" key="9">
    <source>
        <dbReference type="EMBL" id="MBR0654561.1"/>
    </source>
</evidence>
<keyword evidence="4" id="KW-1003">Cell membrane</keyword>
<dbReference type="GO" id="GO:0015833">
    <property type="term" value="P:peptide transport"/>
    <property type="evidence" value="ECO:0007669"/>
    <property type="project" value="InterPro"/>
</dbReference>
<dbReference type="GO" id="GO:0055085">
    <property type="term" value="P:transmembrane transport"/>
    <property type="evidence" value="ECO:0007669"/>
    <property type="project" value="UniProtKB-ARBA"/>
</dbReference>
<evidence type="ECO:0000256" key="2">
    <source>
        <dbReference type="ARBA" id="ARBA00005417"/>
    </source>
</evidence>
<dbReference type="PROSITE" id="PS50893">
    <property type="entry name" value="ABC_TRANSPORTER_2"/>
    <property type="match status" value="1"/>
</dbReference>
<dbReference type="EMBL" id="JAAEDH010000004">
    <property type="protein sequence ID" value="MBR0654561.1"/>
    <property type="molecule type" value="Genomic_DNA"/>
</dbReference>
<dbReference type="PANTHER" id="PTHR43297">
    <property type="entry name" value="OLIGOPEPTIDE TRANSPORT ATP-BINDING PROTEIN APPD"/>
    <property type="match status" value="1"/>
</dbReference>